<keyword evidence="5" id="KW-1185">Reference proteome</keyword>
<protein>
    <recommendedName>
        <fullName evidence="3">Isoprenyl transferase</fullName>
        <ecNumber evidence="3">2.5.1.-</ecNumber>
    </recommendedName>
</protein>
<sequence length="226" mass="26354">MAKCLNHIAFIMDGNRRWAKKNKCSAMHGYEAGFEKMLEVVDLCAKMNLKYASFYSFSKENWFRSIKELYGIFYLIEKHGKQIIERWSSADYKVRIVGDKCNLPYKVKNWADELEEKTQNCTGLNVSLVVNYSGRDDIVKAIVKIIDKKNENINESIVSQNLYTSDIPDPDLCIRTGGESRLSNFFLWQMAYTEISFVDIFWPDFSEDNLNNLMKNCLSKDKRWGV</sequence>
<feature type="binding site" evidence="3">
    <location>
        <begin position="181"/>
        <end position="183"/>
    </location>
    <ligand>
        <name>substrate</name>
    </ligand>
</feature>
<dbReference type="GO" id="GO:0000287">
    <property type="term" value="F:magnesium ion binding"/>
    <property type="evidence" value="ECO:0007669"/>
    <property type="project" value="UniProtKB-UniRule"/>
</dbReference>
<keyword evidence="3" id="KW-0460">Magnesium</keyword>
<dbReference type="EC" id="2.5.1.-" evidence="3"/>
<evidence type="ECO:0000313" key="5">
    <source>
        <dbReference type="Proteomes" id="UP000325155"/>
    </source>
</evidence>
<dbReference type="NCBIfam" id="TIGR00055">
    <property type="entry name" value="uppS"/>
    <property type="match status" value="1"/>
</dbReference>
<keyword evidence="3" id="KW-0479">Metal-binding</keyword>
<evidence type="ECO:0000256" key="3">
    <source>
        <dbReference type="HAMAP-Rule" id="MF_01139"/>
    </source>
</evidence>
<dbReference type="PANTHER" id="PTHR10291:SF43">
    <property type="entry name" value="DEHYDRODOLICHYL DIPHOSPHATE SYNTHASE COMPLEX SUBUNIT DHDDS"/>
    <property type="match status" value="1"/>
</dbReference>
<dbReference type="AlphaFoldDB" id="A0A5C0UCV7"/>
<feature type="binding site" evidence="3">
    <location>
        <begin position="14"/>
        <end position="17"/>
    </location>
    <ligand>
        <name>substrate</name>
    </ligand>
</feature>
<organism evidence="4 5">
    <name type="scientific">Candidatus Cytomitobacter indipagum</name>
    <dbReference type="NCBI Taxonomy" id="2601575"/>
    <lineage>
        <taxon>Bacteria</taxon>
        <taxon>Pseudomonadati</taxon>
        <taxon>Pseudomonadota</taxon>
        <taxon>Alphaproteobacteria</taxon>
        <taxon>Holosporales</taxon>
        <taxon>Holosporaceae</taxon>
        <taxon>Candidatus Cytomitobacter</taxon>
    </lineage>
</organism>
<dbReference type="Proteomes" id="UP000325155">
    <property type="component" value="Chromosome"/>
</dbReference>
<feature type="binding site" evidence="3">
    <location>
        <position position="18"/>
    </location>
    <ligand>
        <name>substrate</name>
    </ligand>
</feature>
<feature type="binding site" evidence="3">
    <location>
        <position position="62"/>
    </location>
    <ligand>
        <name>substrate</name>
    </ligand>
</feature>
<dbReference type="InterPro" id="IPR018520">
    <property type="entry name" value="UPP_synth-like_CS"/>
</dbReference>
<dbReference type="PANTHER" id="PTHR10291">
    <property type="entry name" value="DEHYDRODOLICHYL DIPHOSPHATE SYNTHASE FAMILY MEMBER"/>
    <property type="match status" value="1"/>
</dbReference>
<comment type="function">
    <text evidence="3">Catalyzes the condensation of isopentenyl diphosphate (IPP) with allylic pyrophosphates generating different type of terpenoids.</text>
</comment>
<feature type="binding site" evidence="3">
    <location>
        <position position="64"/>
    </location>
    <ligand>
        <name>substrate</name>
    </ligand>
</feature>
<feature type="binding site" evidence="3">
    <location>
        <position position="175"/>
    </location>
    <ligand>
        <name>substrate</name>
    </ligand>
</feature>
<dbReference type="GO" id="GO:0045547">
    <property type="term" value="F:ditrans,polycis-polyprenyl diphosphate synthase [(2E,6E)-farnesyl diphosphate specific] activity"/>
    <property type="evidence" value="ECO:0007669"/>
    <property type="project" value="TreeGrafter"/>
</dbReference>
<dbReference type="InterPro" id="IPR001441">
    <property type="entry name" value="UPP_synth-like"/>
</dbReference>
<comment type="similarity">
    <text evidence="2">Belongs to the UPP synthase family. Z-FPP synthase subfamily.</text>
</comment>
<comment type="subunit">
    <text evidence="3">Homodimer.</text>
</comment>
<dbReference type="EMBL" id="CP043315">
    <property type="protein sequence ID" value="QEK37856.1"/>
    <property type="molecule type" value="Genomic_DNA"/>
</dbReference>
<dbReference type="OrthoDB" id="4191603at2"/>
<dbReference type="InterPro" id="IPR036424">
    <property type="entry name" value="UPP_synth-like_sf"/>
</dbReference>
<feature type="active site" evidence="3">
    <location>
        <position position="13"/>
    </location>
</feature>
<dbReference type="Gene3D" id="3.40.1180.10">
    <property type="entry name" value="Decaprenyl diphosphate synthase-like"/>
    <property type="match status" value="1"/>
</dbReference>
<evidence type="ECO:0000313" key="4">
    <source>
        <dbReference type="EMBL" id="QEK37856.1"/>
    </source>
</evidence>
<proteinExistence type="inferred from homology"/>
<evidence type="ECO:0000256" key="2">
    <source>
        <dbReference type="ARBA" id="ARBA00038453"/>
    </source>
</evidence>
<dbReference type="CDD" id="cd00475">
    <property type="entry name" value="Cis_IPPS"/>
    <property type="match status" value="1"/>
</dbReference>
<evidence type="ECO:0000256" key="1">
    <source>
        <dbReference type="ARBA" id="ARBA00022679"/>
    </source>
</evidence>
<dbReference type="Pfam" id="PF01255">
    <property type="entry name" value="Prenyltransf"/>
    <property type="match status" value="1"/>
</dbReference>
<dbReference type="KEGG" id="cip:FZC35_00445"/>
<comment type="caution">
    <text evidence="3">Lacks conserved residue(s) required for the propagation of feature annotation.</text>
</comment>
<dbReference type="RefSeq" id="WP_148980703.1">
    <property type="nucleotide sequence ID" value="NZ_CP043315.1"/>
</dbReference>
<dbReference type="PROSITE" id="PS01066">
    <property type="entry name" value="UPP_SYNTHASE"/>
    <property type="match status" value="1"/>
</dbReference>
<feature type="active site" description="Proton acceptor" evidence="3">
    <location>
        <position position="61"/>
    </location>
</feature>
<feature type="binding site" evidence="3">
    <location>
        <begin position="58"/>
        <end position="60"/>
    </location>
    <ligand>
        <name>substrate</name>
    </ligand>
</feature>
<name>A0A5C0UCV7_9PROT</name>
<reference evidence="4 5" key="1">
    <citation type="submission" date="2019-08" db="EMBL/GenBank/DDBJ databases">
        <title>Highly reduced genomes of protist endosymbionts show evolutionary convergence.</title>
        <authorList>
            <person name="George E."/>
            <person name="Husnik F."/>
            <person name="Tashyreva D."/>
            <person name="Prokopchuk G."/>
            <person name="Horak A."/>
            <person name="Kwong W.K."/>
            <person name="Lukes J."/>
            <person name="Keeling P.J."/>
        </authorList>
    </citation>
    <scope>NUCLEOTIDE SEQUENCE [LARGE SCALE GENOMIC DNA]</scope>
    <source>
        <strain evidence="4">1605</strain>
    </source>
</reference>
<comment type="cofactor">
    <cofactor evidence="3">
        <name>Mg(2+)</name>
        <dbReference type="ChEBI" id="CHEBI:18420"/>
    </cofactor>
    <text evidence="3">Binds 2 magnesium ions per subunit.</text>
</comment>
<dbReference type="SUPFAM" id="SSF64005">
    <property type="entry name" value="Undecaprenyl diphosphate synthase"/>
    <property type="match status" value="1"/>
</dbReference>
<feature type="binding site" evidence="3">
    <location>
        <position position="194"/>
    </location>
    <ligand>
        <name>Mg(2+)</name>
        <dbReference type="ChEBI" id="CHEBI:18420"/>
    </ligand>
</feature>
<dbReference type="HAMAP" id="MF_01139">
    <property type="entry name" value="ISPT"/>
    <property type="match status" value="1"/>
</dbReference>
<dbReference type="GO" id="GO:0016094">
    <property type="term" value="P:polyprenol biosynthetic process"/>
    <property type="evidence" value="ECO:0007669"/>
    <property type="project" value="TreeGrafter"/>
</dbReference>
<accession>A0A5C0UCV7</accession>
<feature type="binding site" evidence="3">
    <location>
        <position position="13"/>
    </location>
    <ligand>
        <name>Mg(2+)</name>
        <dbReference type="ChEBI" id="CHEBI:18420"/>
    </ligand>
</feature>
<gene>
    <name evidence="4" type="primary">uppS</name>
    <name evidence="4" type="ORF">FZC35_00445</name>
</gene>
<keyword evidence="1 3" id="KW-0808">Transferase</keyword>